<dbReference type="GO" id="GO:0005925">
    <property type="term" value="C:focal adhesion"/>
    <property type="evidence" value="ECO:0007669"/>
    <property type="project" value="TreeGrafter"/>
</dbReference>
<dbReference type="GO" id="GO:0007229">
    <property type="term" value="P:integrin-mediated signaling pathway"/>
    <property type="evidence" value="ECO:0007669"/>
    <property type="project" value="UniProtKB-KW"/>
</dbReference>
<evidence type="ECO:0000256" key="11">
    <source>
        <dbReference type="ARBA" id="ARBA00023180"/>
    </source>
</evidence>
<keyword evidence="4" id="KW-0812">Transmembrane</keyword>
<dbReference type="Proteomes" id="UP000747542">
    <property type="component" value="Unassembled WGS sequence"/>
</dbReference>
<dbReference type="GO" id="GO:0016477">
    <property type="term" value="P:cell migration"/>
    <property type="evidence" value="ECO:0007669"/>
    <property type="project" value="TreeGrafter"/>
</dbReference>
<keyword evidence="9" id="KW-0472">Membrane</keyword>
<keyword evidence="3" id="KW-0245">EGF-like domain</keyword>
<dbReference type="SUPFAM" id="SSF57196">
    <property type="entry name" value="EGF/Laminin"/>
    <property type="match status" value="1"/>
</dbReference>
<keyword evidence="5" id="KW-0732">Signal</keyword>
<evidence type="ECO:0000256" key="8">
    <source>
        <dbReference type="ARBA" id="ARBA00023037"/>
    </source>
</evidence>
<dbReference type="GO" id="GO:0033627">
    <property type="term" value="P:cell adhesion mediated by integrin"/>
    <property type="evidence" value="ECO:0007669"/>
    <property type="project" value="TreeGrafter"/>
</dbReference>
<feature type="non-terminal residue" evidence="13">
    <location>
        <position position="114"/>
    </location>
</feature>
<evidence type="ECO:0000259" key="12">
    <source>
        <dbReference type="Pfam" id="PF07974"/>
    </source>
</evidence>
<proteinExistence type="inferred from homology"/>
<comment type="caution">
    <text evidence="13">The sequence shown here is derived from an EMBL/GenBank/DDBJ whole genome shotgun (WGS) entry which is preliminary data.</text>
</comment>
<evidence type="ECO:0000256" key="9">
    <source>
        <dbReference type="ARBA" id="ARBA00023136"/>
    </source>
</evidence>
<dbReference type="Pfam" id="PF07974">
    <property type="entry name" value="EGF_2"/>
    <property type="match status" value="1"/>
</dbReference>
<dbReference type="GO" id="GO:0005178">
    <property type="term" value="F:integrin binding"/>
    <property type="evidence" value="ECO:0007669"/>
    <property type="project" value="TreeGrafter"/>
</dbReference>
<evidence type="ECO:0000256" key="6">
    <source>
        <dbReference type="ARBA" id="ARBA00022737"/>
    </source>
</evidence>
<keyword evidence="8 13" id="KW-0401">Integrin</keyword>
<evidence type="ECO:0000256" key="1">
    <source>
        <dbReference type="ARBA" id="ARBA00004479"/>
    </source>
</evidence>
<keyword evidence="10" id="KW-1015">Disulfide bond</keyword>
<dbReference type="GO" id="GO:0008305">
    <property type="term" value="C:integrin complex"/>
    <property type="evidence" value="ECO:0007669"/>
    <property type="project" value="TreeGrafter"/>
</dbReference>
<gene>
    <name evidence="13" type="primary">mys-L2</name>
    <name evidence="13" type="ORF">Hamer_G018344</name>
</gene>
<dbReference type="GO" id="GO:0009986">
    <property type="term" value="C:cell surface"/>
    <property type="evidence" value="ECO:0007669"/>
    <property type="project" value="TreeGrafter"/>
</dbReference>
<dbReference type="GO" id="GO:0098609">
    <property type="term" value="P:cell-cell adhesion"/>
    <property type="evidence" value="ECO:0007669"/>
    <property type="project" value="TreeGrafter"/>
</dbReference>
<keyword evidence="7" id="KW-1133">Transmembrane helix</keyword>
<feature type="domain" description="Epidermal growth factor-like" evidence="12">
    <location>
        <begin position="75"/>
        <end position="101"/>
    </location>
</feature>
<dbReference type="InterPro" id="IPR013111">
    <property type="entry name" value="EGF_extracell"/>
</dbReference>
<dbReference type="GO" id="GO:0007160">
    <property type="term" value="P:cell-matrix adhesion"/>
    <property type="evidence" value="ECO:0007669"/>
    <property type="project" value="TreeGrafter"/>
</dbReference>
<sequence length="114" mass="12405">MKRDVTTSTSPKCSGRGECIVVVCNKNTDNSKIISGTHCQCTNYEGCQGANSLMCSDHGECKCDKCNCVEGWTENQEICSSHGRCGCNRCVCDATYLGKFCEDCTLCELIVFST</sequence>
<evidence type="ECO:0000313" key="13">
    <source>
        <dbReference type="EMBL" id="KAG7167922.1"/>
    </source>
</evidence>
<dbReference type="FunFam" id="2.10.25.10:FF:000036">
    <property type="entry name" value="Integrin beta"/>
    <property type="match status" value="1"/>
</dbReference>
<comment type="subcellular location">
    <subcellularLocation>
        <location evidence="1">Membrane</location>
        <topology evidence="1">Single-pass type I membrane protein</topology>
    </subcellularLocation>
</comment>
<dbReference type="PANTHER" id="PTHR10082:SF60">
    <property type="entry name" value="INTEGRIN BETA-PS"/>
    <property type="match status" value="1"/>
</dbReference>
<protein>
    <submittedName>
        <fullName evidence="13">Integrin beta-PS-like 2</fullName>
    </submittedName>
</protein>
<keyword evidence="14" id="KW-1185">Reference proteome</keyword>
<evidence type="ECO:0000256" key="7">
    <source>
        <dbReference type="ARBA" id="ARBA00022989"/>
    </source>
</evidence>
<comment type="similarity">
    <text evidence="2">Belongs to the integrin beta chain family.</text>
</comment>
<evidence type="ECO:0000256" key="2">
    <source>
        <dbReference type="ARBA" id="ARBA00007449"/>
    </source>
</evidence>
<evidence type="ECO:0000256" key="4">
    <source>
        <dbReference type="ARBA" id="ARBA00022692"/>
    </source>
</evidence>
<evidence type="ECO:0000256" key="10">
    <source>
        <dbReference type="ARBA" id="ARBA00023157"/>
    </source>
</evidence>
<accession>A0A8J5K1L4</accession>
<dbReference type="Gene3D" id="2.10.25.10">
    <property type="entry name" value="Laminin"/>
    <property type="match status" value="3"/>
</dbReference>
<evidence type="ECO:0000313" key="14">
    <source>
        <dbReference type="Proteomes" id="UP000747542"/>
    </source>
</evidence>
<keyword evidence="11" id="KW-0325">Glycoprotein</keyword>
<evidence type="ECO:0000256" key="3">
    <source>
        <dbReference type="ARBA" id="ARBA00022536"/>
    </source>
</evidence>
<keyword evidence="6" id="KW-0677">Repeat</keyword>
<dbReference type="AlphaFoldDB" id="A0A8J5K1L4"/>
<name>A0A8J5K1L4_HOMAM</name>
<reference evidence="13" key="1">
    <citation type="journal article" date="2021" name="Sci. Adv.">
        <title>The American lobster genome reveals insights on longevity, neural, and immune adaptations.</title>
        <authorList>
            <person name="Polinski J.M."/>
            <person name="Zimin A.V."/>
            <person name="Clark K.F."/>
            <person name="Kohn A.B."/>
            <person name="Sadowski N."/>
            <person name="Timp W."/>
            <person name="Ptitsyn A."/>
            <person name="Khanna P."/>
            <person name="Romanova D.Y."/>
            <person name="Williams P."/>
            <person name="Greenwood S.J."/>
            <person name="Moroz L.L."/>
            <person name="Walt D.R."/>
            <person name="Bodnar A.G."/>
        </authorList>
    </citation>
    <scope>NUCLEOTIDE SEQUENCE</scope>
    <source>
        <strain evidence="13">GMGI-L3</strain>
    </source>
</reference>
<dbReference type="PANTHER" id="PTHR10082">
    <property type="entry name" value="INTEGRIN BETA SUBUNIT"/>
    <property type="match status" value="1"/>
</dbReference>
<dbReference type="EMBL" id="JAHLQT010021080">
    <property type="protein sequence ID" value="KAG7167922.1"/>
    <property type="molecule type" value="Genomic_DNA"/>
</dbReference>
<organism evidence="13 14">
    <name type="scientific">Homarus americanus</name>
    <name type="common">American lobster</name>
    <dbReference type="NCBI Taxonomy" id="6706"/>
    <lineage>
        <taxon>Eukaryota</taxon>
        <taxon>Metazoa</taxon>
        <taxon>Ecdysozoa</taxon>
        <taxon>Arthropoda</taxon>
        <taxon>Crustacea</taxon>
        <taxon>Multicrustacea</taxon>
        <taxon>Malacostraca</taxon>
        <taxon>Eumalacostraca</taxon>
        <taxon>Eucarida</taxon>
        <taxon>Decapoda</taxon>
        <taxon>Pleocyemata</taxon>
        <taxon>Astacidea</taxon>
        <taxon>Nephropoidea</taxon>
        <taxon>Nephropidae</taxon>
        <taxon>Homarus</taxon>
    </lineage>
</organism>
<dbReference type="InterPro" id="IPR015812">
    <property type="entry name" value="Integrin_bsu"/>
</dbReference>
<evidence type="ECO:0000256" key="5">
    <source>
        <dbReference type="ARBA" id="ARBA00022729"/>
    </source>
</evidence>